<name>A0A699YTM6_HAELA</name>
<reference evidence="1 2" key="1">
    <citation type="submission" date="2020-02" db="EMBL/GenBank/DDBJ databases">
        <title>Draft genome sequence of Haematococcus lacustris strain NIES-144.</title>
        <authorList>
            <person name="Morimoto D."/>
            <person name="Nakagawa S."/>
            <person name="Yoshida T."/>
            <person name="Sawayama S."/>
        </authorList>
    </citation>
    <scope>NUCLEOTIDE SEQUENCE [LARGE SCALE GENOMIC DNA]</scope>
    <source>
        <strain evidence="1 2">NIES-144</strain>
    </source>
</reference>
<organism evidence="1 2">
    <name type="scientific">Haematococcus lacustris</name>
    <name type="common">Green alga</name>
    <name type="synonym">Haematococcus pluvialis</name>
    <dbReference type="NCBI Taxonomy" id="44745"/>
    <lineage>
        <taxon>Eukaryota</taxon>
        <taxon>Viridiplantae</taxon>
        <taxon>Chlorophyta</taxon>
        <taxon>core chlorophytes</taxon>
        <taxon>Chlorophyceae</taxon>
        <taxon>CS clade</taxon>
        <taxon>Chlamydomonadales</taxon>
        <taxon>Haematococcaceae</taxon>
        <taxon>Haematococcus</taxon>
    </lineage>
</organism>
<accession>A0A699YTM6</accession>
<sequence length="180" mass="18882">MVTGMLTTVMLGSQYADEGATAYDVRTGQPGLRIDLTARIKVTYPVAIDTSAPTDPAKPYLVLYDVSDDATPPNMAQQVRRRVQVVCPTGEVLCPVTDDPNLLSCSFNRICGLGPSASSTSTTASSTALAPPALTLLGPSVMRIRQGAPYLPCSGGQVRGCEQGAVATRQVHGDTNAEIR</sequence>
<dbReference type="EMBL" id="BLLF01000258">
    <property type="protein sequence ID" value="GFH09739.1"/>
    <property type="molecule type" value="Genomic_DNA"/>
</dbReference>
<proteinExistence type="predicted"/>
<evidence type="ECO:0000313" key="2">
    <source>
        <dbReference type="Proteomes" id="UP000485058"/>
    </source>
</evidence>
<protein>
    <submittedName>
        <fullName evidence="1">PKD_channel domain-containing protein</fullName>
    </submittedName>
</protein>
<gene>
    <name evidence="1" type="ORF">HaLaN_04936</name>
</gene>
<evidence type="ECO:0000313" key="1">
    <source>
        <dbReference type="EMBL" id="GFH09739.1"/>
    </source>
</evidence>
<dbReference type="Proteomes" id="UP000485058">
    <property type="component" value="Unassembled WGS sequence"/>
</dbReference>
<comment type="caution">
    <text evidence="1">The sequence shown here is derived from an EMBL/GenBank/DDBJ whole genome shotgun (WGS) entry which is preliminary data.</text>
</comment>
<keyword evidence="2" id="KW-1185">Reference proteome</keyword>
<dbReference type="AlphaFoldDB" id="A0A699YTM6"/>